<sequence>MPSQRRPPRLHPAHPAAGRVLLATGLGQRPRPRRRAAEFLEHVPGYGHGGSVLKAKDLNLAFIHLIEARVSRFDDVAQEKPGQHMEFAYSVERQHLPRGWGIHAQVSQELGG</sequence>
<keyword evidence="2" id="KW-1185">Reference proteome</keyword>
<evidence type="ECO:0000313" key="2">
    <source>
        <dbReference type="Proteomes" id="UP001396898"/>
    </source>
</evidence>
<name>A0ABR1SGM4_9PEZI</name>
<dbReference type="Proteomes" id="UP001396898">
    <property type="component" value="Unassembled WGS sequence"/>
</dbReference>
<gene>
    <name evidence="1" type="ORF">PG991_002878</name>
</gene>
<evidence type="ECO:0000313" key="1">
    <source>
        <dbReference type="EMBL" id="KAK8033480.1"/>
    </source>
</evidence>
<proteinExistence type="predicted"/>
<dbReference type="EMBL" id="JAQQWI010000006">
    <property type="protein sequence ID" value="KAK8033480.1"/>
    <property type="molecule type" value="Genomic_DNA"/>
</dbReference>
<organism evidence="1 2">
    <name type="scientific">Apiospora marii</name>
    <dbReference type="NCBI Taxonomy" id="335849"/>
    <lineage>
        <taxon>Eukaryota</taxon>
        <taxon>Fungi</taxon>
        <taxon>Dikarya</taxon>
        <taxon>Ascomycota</taxon>
        <taxon>Pezizomycotina</taxon>
        <taxon>Sordariomycetes</taxon>
        <taxon>Xylariomycetidae</taxon>
        <taxon>Amphisphaeriales</taxon>
        <taxon>Apiosporaceae</taxon>
        <taxon>Apiospora</taxon>
    </lineage>
</organism>
<accession>A0ABR1SGM4</accession>
<reference evidence="1 2" key="1">
    <citation type="submission" date="2023-01" db="EMBL/GenBank/DDBJ databases">
        <title>Analysis of 21 Apiospora genomes using comparative genomics revels a genus with tremendous synthesis potential of carbohydrate active enzymes and secondary metabolites.</title>
        <authorList>
            <person name="Sorensen T."/>
        </authorList>
    </citation>
    <scope>NUCLEOTIDE SEQUENCE [LARGE SCALE GENOMIC DNA]</scope>
    <source>
        <strain evidence="1 2">CBS 20057</strain>
    </source>
</reference>
<comment type="caution">
    <text evidence="1">The sequence shown here is derived from an EMBL/GenBank/DDBJ whole genome shotgun (WGS) entry which is preliminary data.</text>
</comment>
<protein>
    <submittedName>
        <fullName evidence="1">Uncharacterized protein</fullName>
    </submittedName>
</protein>